<dbReference type="GO" id="GO:0000976">
    <property type="term" value="F:transcription cis-regulatory region binding"/>
    <property type="evidence" value="ECO:0007669"/>
    <property type="project" value="TreeGrafter"/>
</dbReference>
<dbReference type="SUPFAM" id="SSF46689">
    <property type="entry name" value="Homeodomain-like"/>
    <property type="match status" value="1"/>
</dbReference>
<dbReference type="PROSITE" id="PS50977">
    <property type="entry name" value="HTH_TETR_2"/>
    <property type="match status" value="1"/>
</dbReference>
<dbReference type="PANTHER" id="PTHR30055:SF234">
    <property type="entry name" value="HTH-TYPE TRANSCRIPTIONAL REGULATOR BETI"/>
    <property type="match status" value="1"/>
</dbReference>
<accession>A0A4R3NQR7</accession>
<name>A0A4R3NQR7_9GAMM</name>
<dbReference type="Gene3D" id="1.10.357.10">
    <property type="entry name" value="Tetracycline Repressor, domain 2"/>
    <property type="match status" value="1"/>
</dbReference>
<feature type="domain" description="HTH tetR-type" evidence="5">
    <location>
        <begin position="25"/>
        <end position="85"/>
    </location>
</feature>
<keyword evidence="3" id="KW-0804">Transcription</keyword>
<evidence type="ECO:0000256" key="4">
    <source>
        <dbReference type="PROSITE-ProRule" id="PRU00335"/>
    </source>
</evidence>
<dbReference type="Proteomes" id="UP000295055">
    <property type="component" value="Unassembled WGS sequence"/>
</dbReference>
<evidence type="ECO:0000259" key="5">
    <source>
        <dbReference type="PROSITE" id="PS50977"/>
    </source>
</evidence>
<evidence type="ECO:0000313" key="7">
    <source>
        <dbReference type="Proteomes" id="UP000295055"/>
    </source>
</evidence>
<dbReference type="PANTHER" id="PTHR30055">
    <property type="entry name" value="HTH-TYPE TRANSCRIPTIONAL REGULATOR RUTR"/>
    <property type="match status" value="1"/>
</dbReference>
<evidence type="ECO:0000256" key="3">
    <source>
        <dbReference type="ARBA" id="ARBA00023163"/>
    </source>
</evidence>
<dbReference type="InterPro" id="IPR009057">
    <property type="entry name" value="Homeodomain-like_sf"/>
</dbReference>
<dbReference type="AlphaFoldDB" id="A0A4R3NQR7"/>
<evidence type="ECO:0000313" key="6">
    <source>
        <dbReference type="EMBL" id="TCT38345.1"/>
    </source>
</evidence>
<evidence type="ECO:0000256" key="2">
    <source>
        <dbReference type="ARBA" id="ARBA00023125"/>
    </source>
</evidence>
<dbReference type="Pfam" id="PF00440">
    <property type="entry name" value="TetR_N"/>
    <property type="match status" value="1"/>
</dbReference>
<dbReference type="SUPFAM" id="SSF48498">
    <property type="entry name" value="Tetracyclin repressor-like, C-terminal domain"/>
    <property type="match status" value="1"/>
</dbReference>
<dbReference type="EMBL" id="SMAS01000001">
    <property type="protein sequence ID" value="TCT38345.1"/>
    <property type="molecule type" value="Genomic_DNA"/>
</dbReference>
<comment type="caution">
    <text evidence="6">The sequence shown here is derived from an EMBL/GenBank/DDBJ whole genome shotgun (WGS) entry which is preliminary data.</text>
</comment>
<dbReference type="InterPro" id="IPR036271">
    <property type="entry name" value="Tet_transcr_reg_TetR-rel_C_sf"/>
</dbReference>
<dbReference type="RefSeq" id="WP_243698947.1">
    <property type="nucleotide sequence ID" value="NZ_SMAS01000001.1"/>
</dbReference>
<gene>
    <name evidence="6" type="ORF">EC835_101344</name>
</gene>
<sequence length="200" mass="22904">MMDKALVAKTRTVRSVGRPNKKQPKISAEAIVSAAIIFIDSHGFSALSMRALAKEMGINPMTIYYYFEDKECLVKSIANHVYAKVMPCLSRTPIEQIKHLLTKYRECIVRYPELTLSIFNHPNAFPEEAQRITNTLIELAIELKYSLEQATLWIHILIDFTHGAALAVSNRKNMDNYVSDINYYHQSIDALLHNLNNEYI</sequence>
<dbReference type="PRINTS" id="PR00455">
    <property type="entry name" value="HTHTETR"/>
</dbReference>
<dbReference type="InterPro" id="IPR001647">
    <property type="entry name" value="HTH_TetR"/>
</dbReference>
<dbReference type="InterPro" id="IPR050109">
    <property type="entry name" value="HTH-type_TetR-like_transc_reg"/>
</dbReference>
<proteinExistence type="predicted"/>
<keyword evidence="1" id="KW-0805">Transcription regulation</keyword>
<reference evidence="6 7" key="1">
    <citation type="submission" date="2019-03" db="EMBL/GenBank/DDBJ databases">
        <title>Genomic analyses of the natural microbiome of Caenorhabditis elegans.</title>
        <authorList>
            <person name="Samuel B."/>
        </authorList>
    </citation>
    <scope>NUCLEOTIDE SEQUENCE [LARGE SCALE GENOMIC DNA]</scope>
    <source>
        <strain evidence="6 7">JUb102</strain>
    </source>
</reference>
<evidence type="ECO:0000256" key="1">
    <source>
        <dbReference type="ARBA" id="ARBA00023015"/>
    </source>
</evidence>
<dbReference type="GO" id="GO:0003700">
    <property type="term" value="F:DNA-binding transcription factor activity"/>
    <property type="evidence" value="ECO:0007669"/>
    <property type="project" value="TreeGrafter"/>
</dbReference>
<feature type="DNA-binding region" description="H-T-H motif" evidence="4">
    <location>
        <begin position="48"/>
        <end position="67"/>
    </location>
</feature>
<keyword evidence="2 4" id="KW-0238">DNA-binding</keyword>
<protein>
    <submittedName>
        <fullName evidence="6">TetR family transcriptional regulator</fullName>
    </submittedName>
</protein>
<organism evidence="6 7">
    <name type="scientific">Providencia alcalifaciens</name>
    <dbReference type="NCBI Taxonomy" id="126385"/>
    <lineage>
        <taxon>Bacteria</taxon>
        <taxon>Pseudomonadati</taxon>
        <taxon>Pseudomonadota</taxon>
        <taxon>Gammaproteobacteria</taxon>
        <taxon>Enterobacterales</taxon>
        <taxon>Morganellaceae</taxon>
        <taxon>Providencia</taxon>
    </lineage>
</organism>